<evidence type="ECO:0000313" key="2">
    <source>
        <dbReference type="Proteomes" id="UP000784128"/>
    </source>
</evidence>
<proteinExistence type="predicted"/>
<sequence>MEVLSTLENMESTIGDLKRTRCEQRFKIISDYKDAFGSNFDKLAFLNYSTGQNDVTGAMLRDAQTGCEIYEKLCWDGAEHNSEHFHKCGCKQFDEQLQFVSEKKVPLSNIDYRLTLADGRSVRGRTDSDGKTKRIKSATKAIAIEKAEFFVPDNIPRCPDRICDSGKSEEAIKTIEIEGIETNQEQVGSSVQTVTVKVKSRPLTAGEVAMARLVFKDSVNYSTVKIHNGEYLPFGFQDDNTAMTPNGGMYFNSDRFVHDFSIEDKYSKIWFMHEMTHIWQYQLGYSVTWHGFWITISGGYIGGRAYRIDPSETKDSPDKNKIFSNFNMEQQGRIIEEYFGATHLNDTRFLQNMPFYQRVLQEFIRNPKNARLLP</sequence>
<protein>
    <submittedName>
        <fullName evidence="1">Uncharacterized protein</fullName>
    </submittedName>
</protein>
<accession>A0ABS5UAQ6</accession>
<gene>
    <name evidence="1" type="ORF">KJB30_13315</name>
</gene>
<dbReference type="Proteomes" id="UP000784128">
    <property type="component" value="Unassembled WGS sequence"/>
</dbReference>
<organism evidence="1 2">
    <name type="scientific">Pelotalea chapellei</name>
    <dbReference type="NCBI Taxonomy" id="44671"/>
    <lineage>
        <taxon>Bacteria</taxon>
        <taxon>Pseudomonadati</taxon>
        <taxon>Thermodesulfobacteriota</taxon>
        <taxon>Desulfuromonadia</taxon>
        <taxon>Geobacterales</taxon>
        <taxon>Geobacteraceae</taxon>
        <taxon>Pelotalea</taxon>
    </lineage>
</organism>
<dbReference type="RefSeq" id="WP_214300105.1">
    <property type="nucleotide sequence ID" value="NZ_JAHDYS010000013.1"/>
</dbReference>
<keyword evidence="2" id="KW-1185">Reference proteome</keyword>
<name>A0ABS5UAQ6_9BACT</name>
<comment type="caution">
    <text evidence="1">The sequence shown here is derived from an EMBL/GenBank/DDBJ whole genome shotgun (WGS) entry which is preliminary data.</text>
</comment>
<reference evidence="1 2" key="1">
    <citation type="submission" date="2021-05" db="EMBL/GenBank/DDBJ databases">
        <title>The draft genome of Geobacter chapellei DSM 13688.</title>
        <authorList>
            <person name="Xu Z."/>
            <person name="Masuda Y."/>
            <person name="Itoh H."/>
            <person name="Senoo K."/>
        </authorList>
    </citation>
    <scope>NUCLEOTIDE SEQUENCE [LARGE SCALE GENOMIC DNA]</scope>
    <source>
        <strain evidence="1 2">DSM 13688</strain>
    </source>
</reference>
<evidence type="ECO:0000313" key="1">
    <source>
        <dbReference type="EMBL" id="MBT1072769.1"/>
    </source>
</evidence>
<dbReference type="EMBL" id="JAHDYS010000013">
    <property type="protein sequence ID" value="MBT1072769.1"/>
    <property type="molecule type" value="Genomic_DNA"/>
</dbReference>